<dbReference type="Proteomes" id="UP000886611">
    <property type="component" value="Unassembled WGS sequence"/>
</dbReference>
<feature type="non-terminal residue" evidence="3">
    <location>
        <position position="75"/>
    </location>
</feature>
<evidence type="ECO:0000313" key="4">
    <source>
        <dbReference type="Proteomes" id="UP000886611"/>
    </source>
</evidence>
<name>A0A8X7XHC6_POLSE</name>
<keyword evidence="4" id="KW-1185">Reference proteome</keyword>
<feature type="domain" description="DM2" evidence="2">
    <location>
        <begin position="1"/>
        <end position="64"/>
    </location>
</feature>
<accession>A0A8X7XHC6</accession>
<dbReference type="InterPro" id="IPR003121">
    <property type="entry name" value="SWIB_MDM2_domain"/>
</dbReference>
<dbReference type="InterPro" id="IPR036885">
    <property type="entry name" value="SWIB_MDM2_dom_sf"/>
</dbReference>
<feature type="non-terminal residue" evidence="3">
    <location>
        <position position="1"/>
    </location>
</feature>
<dbReference type="SMART" id="SM00151">
    <property type="entry name" value="SWIB"/>
    <property type="match status" value="1"/>
</dbReference>
<organism evidence="3 4">
    <name type="scientific">Polypterus senegalus</name>
    <name type="common">Senegal bichir</name>
    <dbReference type="NCBI Taxonomy" id="55291"/>
    <lineage>
        <taxon>Eukaryota</taxon>
        <taxon>Metazoa</taxon>
        <taxon>Chordata</taxon>
        <taxon>Craniata</taxon>
        <taxon>Vertebrata</taxon>
        <taxon>Euteleostomi</taxon>
        <taxon>Actinopterygii</taxon>
        <taxon>Polypteriformes</taxon>
        <taxon>Polypteridae</taxon>
        <taxon>Polypterus</taxon>
    </lineage>
</organism>
<dbReference type="Pfam" id="PF02201">
    <property type="entry name" value="SWIB"/>
    <property type="match status" value="1"/>
</dbReference>
<evidence type="ECO:0000313" key="3">
    <source>
        <dbReference type="EMBL" id="KAG2468276.1"/>
    </source>
</evidence>
<dbReference type="GO" id="GO:0005654">
    <property type="term" value="C:nucleoplasm"/>
    <property type="evidence" value="ECO:0007669"/>
    <property type="project" value="UniProtKB-ARBA"/>
</dbReference>
<comment type="caution">
    <text evidence="3">The sequence shown here is derived from an EMBL/GenBank/DDBJ whole genome shotgun (WGS) entry which is preliminary data.</text>
</comment>
<dbReference type="SUPFAM" id="SSF47592">
    <property type="entry name" value="SWIB/MDM2 domain"/>
    <property type="match status" value="1"/>
</dbReference>
<proteinExistence type="inferred from homology"/>
<reference evidence="3 4" key="1">
    <citation type="journal article" date="2021" name="Cell">
        <title>Tracing the genetic footprints of vertebrate landing in non-teleost ray-finned fishes.</title>
        <authorList>
            <person name="Bi X."/>
            <person name="Wang K."/>
            <person name="Yang L."/>
            <person name="Pan H."/>
            <person name="Jiang H."/>
            <person name="Wei Q."/>
            <person name="Fang M."/>
            <person name="Yu H."/>
            <person name="Zhu C."/>
            <person name="Cai Y."/>
            <person name="He Y."/>
            <person name="Gan X."/>
            <person name="Zeng H."/>
            <person name="Yu D."/>
            <person name="Zhu Y."/>
            <person name="Jiang H."/>
            <person name="Qiu Q."/>
            <person name="Yang H."/>
            <person name="Zhang Y.E."/>
            <person name="Wang W."/>
            <person name="Zhu M."/>
            <person name="He S."/>
            <person name="Zhang G."/>
        </authorList>
    </citation>
    <scope>NUCLEOTIDE SEQUENCE [LARGE SCALE GENOMIC DNA]</scope>
    <source>
        <strain evidence="3">Bchr_013</strain>
    </source>
</reference>
<dbReference type="Gene3D" id="1.10.245.10">
    <property type="entry name" value="SWIB/MDM2 domain"/>
    <property type="match status" value="1"/>
</dbReference>
<evidence type="ECO:0000259" key="2">
    <source>
        <dbReference type="PROSITE" id="PS51925"/>
    </source>
</evidence>
<sequence length="75" mass="9081">MLGIHTQTRPVIIQALWQYVKTHKLQDPHEREFINCDKYLHQIFETQRMKFSEIPQRLHALLMPPEPIIINHVIR</sequence>
<dbReference type="InterPro" id="IPR019835">
    <property type="entry name" value="SWIB_domain"/>
</dbReference>
<evidence type="ECO:0000256" key="1">
    <source>
        <dbReference type="ARBA" id="ARBA00010619"/>
    </source>
</evidence>
<dbReference type="AlphaFoldDB" id="A0A8X7XHC6"/>
<gene>
    <name evidence="3" type="primary">Smarcd1_1</name>
    <name evidence="3" type="ORF">GTO96_0014322</name>
</gene>
<dbReference type="PROSITE" id="PS51925">
    <property type="entry name" value="SWIB_MDM2"/>
    <property type="match status" value="1"/>
</dbReference>
<dbReference type="PANTHER" id="PTHR13844">
    <property type="entry name" value="SWI/SNF-RELATED MATRIX-ASSOCIATED ACTIN-DEPENDENT REGULATOR OF CHROMATIN SUBFAMILY D"/>
    <property type="match status" value="1"/>
</dbReference>
<dbReference type="EMBL" id="JAATIS010000485">
    <property type="protein sequence ID" value="KAG2468276.1"/>
    <property type="molecule type" value="Genomic_DNA"/>
</dbReference>
<protein>
    <submittedName>
        <fullName evidence="3">SMRD1 regulator</fullName>
    </submittedName>
</protein>
<comment type="similarity">
    <text evidence="1">Belongs to the SMARCD family.</text>
</comment>